<dbReference type="Gene3D" id="6.10.250.690">
    <property type="match status" value="1"/>
</dbReference>
<dbReference type="FunFam" id="3.40.50.2300:FF:000001">
    <property type="entry name" value="DNA-binding response regulator PhoB"/>
    <property type="match status" value="1"/>
</dbReference>
<comment type="caution">
    <text evidence="11">The sequence shown here is derived from an EMBL/GenBank/DDBJ whole genome shotgun (WGS) entry which is preliminary data.</text>
</comment>
<dbReference type="GO" id="GO:0005829">
    <property type="term" value="C:cytosol"/>
    <property type="evidence" value="ECO:0007669"/>
    <property type="project" value="TreeGrafter"/>
</dbReference>
<dbReference type="GO" id="GO:0000156">
    <property type="term" value="F:phosphorelay response regulator activity"/>
    <property type="evidence" value="ECO:0007669"/>
    <property type="project" value="TreeGrafter"/>
</dbReference>
<evidence type="ECO:0000256" key="6">
    <source>
        <dbReference type="ARBA" id="ARBA00023163"/>
    </source>
</evidence>
<dbReference type="PANTHER" id="PTHR48111:SF1">
    <property type="entry name" value="TWO-COMPONENT RESPONSE REGULATOR ORR33"/>
    <property type="match status" value="1"/>
</dbReference>
<dbReference type="PROSITE" id="PS50110">
    <property type="entry name" value="RESPONSE_REGULATORY"/>
    <property type="match status" value="1"/>
</dbReference>
<evidence type="ECO:0000256" key="7">
    <source>
        <dbReference type="PROSITE-ProRule" id="PRU00169"/>
    </source>
</evidence>
<dbReference type="InterPro" id="IPR036388">
    <property type="entry name" value="WH-like_DNA-bd_sf"/>
</dbReference>
<evidence type="ECO:0000259" key="10">
    <source>
        <dbReference type="PROSITE" id="PS51755"/>
    </source>
</evidence>
<dbReference type="InterPro" id="IPR039420">
    <property type="entry name" value="WalR-like"/>
</dbReference>
<organism evidence="11 12">
    <name type="scientific">Bacillus thermotolerans</name>
    <name type="common">Quasibacillus thermotolerans</name>
    <dbReference type="NCBI Taxonomy" id="1221996"/>
    <lineage>
        <taxon>Bacteria</taxon>
        <taxon>Bacillati</taxon>
        <taxon>Bacillota</taxon>
        <taxon>Bacilli</taxon>
        <taxon>Bacillales</taxon>
        <taxon>Bacillaceae</taxon>
        <taxon>Bacillus</taxon>
    </lineage>
</organism>
<dbReference type="GO" id="GO:0000976">
    <property type="term" value="F:transcription cis-regulatory region binding"/>
    <property type="evidence" value="ECO:0007669"/>
    <property type="project" value="TreeGrafter"/>
</dbReference>
<dbReference type="AlphaFoldDB" id="A0A0F5I8I6"/>
<comment type="subcellular location">
    <subcellularLocation>
        <location evidence="1">Cytoplasm</location>
    </subcellularLocation>
</comment>
<evidence type="ECO:0000256" key="3">
    <source>
        <dbReference type="ARBA" id="ARBA00023012"/>
    </source>
</evidence>
<evidence type="ECO:0000256" key="8">
    <source>
        <dbReference type="PROSITE-ProRule" id="PRU01091"/>
    </source>
</evidence>
<dbReference type="InterPro" id="IPR011006">
    <property type="entry name" value="CheY-like_superfamily"/>
</dbReference>
<sequence length="248" mass="27634">MAASFFLPILKNKKEVNEVTAVILVAEDELAISQVLKAYLVKAGYEVIQAFDGEEALEKFHASSPDLVLLDVMMPKANGWTVLKSIREAGSCPVIMLTALGDVSYRLEGLNGGADDYIPKPFNGEEVLARIKAVLRRTTGEPAPSDIKHYGSLTIDLQAHRVMLKGTEVDLTPRDLSVLLFLASHPNRTFTREQLIEQVWGHDYDGSDRAVDLSIKRLRKSLKNWPESEGEIKTLRGLGYQFCVYEDN</sequence>
<keyword evidence="12" id="KW-1185">Reference proteome</keyword>
<dbReference type="InterPro" id="IPR001789">
    <property type="entry name" value="Sig_transdc_resp-reg_receiver"/>
</dbReference>
<dbReference type="EMBL" id="JWIR02000021">
    <property type="protein sequence ID" value="KKB41507.1"/>
    <property type="molecule type" value="Genomic_DNA"/>
</dbReference>
<feature type="domain" description="OmpR/PhoB-type" evidence="10">
    <location>
        <begin position="145"/>
        <end position="244"/>
    </location>
</feature>
<dbReference type="Pfam" id="PF00486">
    <property type="entry name" value="Trans_reg_C"/>
    <property type="match status" value="1"/>
</dbReference>
<reference evidence="11" key="1">
    <citation type="submission" date="2015-02" db="EMBL/GenBank/DDBJ databases">
        <title>Genome Assembly of Bacillaceae bacterium MTCC 8252.</title>
        <authorList>
            <person name="Verma A."/>
            <person name="Khatri I."/>
            <person name="Mual P."/>
            <person name="Subramanian S."/>
            <person name="Krishnamurthi S."/>
        </authorList>
    </citation>
    <scope>NUCLEOTIDE SEQUENCE [LARGE SCALE GENOMIC DNA]</scope>
    <source>
        <strain evidence="11">MTCC 8252</strain>
    </source>
</reference>
<dbReference type="SMART" id="SM00862">
    <property type="entry name" value="Trans_reg_C"/>
    <property type="match status" value="1"/>
</dbReference>
<keyword evidence="6" id="KW-0804">Transcription</keyword>
<keyword evidence="4" id="KW-0805">Transcription regulation</keyword>
<evidence type="ECO:0000313" key="12">
    <source>
        <dbReference type="Proteomes" id="UP000031563"/>
    </source>
</evidence>
<proteinExistence type="predicted"/>
<feature type="DNA-binding region" description="OmpR/PhoB-type" evidence="8">
    <location>
        <begin position="145"/>
        <end position="244"/>
    </location>
</feature>
<keyword evidence="5 8" id="KW-0238">DNA-binding</keyword>
<dbReference type="CDD" id="cd00383">
    <property type="entry name" value="trans_reg_C"/>
    <property type="match status" value="1"/>
</dbReference>
<dbReference type="Gene3D" id="1.10.10.10">
    <property type="entry name" value="Winged helix-like DNA-binding domain superfamily/Winged helix DNA-binding domain"/>
    <property type="match status" value="1"/>
</dbReference>
<dbReference type="PANTHER" id="PTHR48111">
    <property type="entry name" value="REGULATOR OF RPOS"/>
    <property type="match status" value="1"/>
</dbReference>
<evidence type="ECO:0000313" key="11">
    <source>
        <dbReference type="EMBL" id="KKB41507.1"/>
    </source>
</evidence>
<dbReference type="InterPro" id="IPR001867">
    <property type="entry name" value="OmpR/PhoB-type_DNA-bd"/>
</dbReference>
<dbReference type="Pfam" id="PF00072">
    <property type="entry name" value="Response_reg"/>
    <property type="match status" value="1"/>
</dbReference>
<feature type="modified residue" description="4-aspartylphosphate" evidence="7">
    <location>
        <position position="71"/>
    </location>
</feature>
<dbReference type="Gene3D" id="3.40.50.2300">
    <property type="match status" value="1"/>
</dbReference>
<gene>
    <name evidence="11" type="ORF">QY95_00651</name>
</gene>
<name>A0A0F5I8I6_BACTR</name>
<evidence type="ECO:0000256" key="1">
    <source>
        <dbReference type="ARBA" id="ARBA00004496"/>
    </source>
</evidence>
<keyword evidence="2 7" id="KW-0597">Phosphoprotein</keyword>
<feature type="domain" description="Response regulatory" evidence="9">
    <location>
        <begin position="22"/>
        <end position="135"/>
    </location>
</feature>
<evidence type="ECO:0000256" key="2">
    <source>
        <dbReference type="ARBA" id="ARBA00022553"/>
    </source>
</evidence>
<dbReference type="STRING" id="1221996.QY95_00651"/>
<dbReference type="GO" id="GO:0032993">
    <property type="term" value="C:protein-DNA complex"/>
    <property type="evidence" value="ECO:0007669"/>
    <property type="project" value="TreeGrafter"/>
</dbReference>
<dbReference type="FunFam" id="1.10.10.10:FF:000018">
    <property type="entry name" value="DNA-binding response regulator ResD"/>
    <property type="match status" value="1"/>
</dbReference>
<protein>
    <submittedName>
        <fullName evidence="11">Two-component response regulator</fullName>
    </submittedName>
</protein>
<keyword evidence="3" id="KW-0902">Two-component regulatory system</keyword>
<evidence type="ECO:0000256" key="4">
    <source>
        <dbReference type="ARBA" id="ARBA00023015"/>
    </source>
</evidence>
<dbReference type="CDD" id="cd17574">
    <property type="entry name" value="REC_OmpR"/>
    <property type="match status" value="1"/>
</dbReference>
<dbReference type="SUPFAM" id="SSF52172">
    <property type="entry name" value="CheY-like"/>
    <property type="match status" value="1"/>
</dbReference>
<dbReference type="Proteomes" id="UP000031563">
    <property type="component" value="Unassembled WGS sequence"/>
</dbReference>
<evidence type="ECO:0000259" key="9">
    <source>
        <dbReference type="PROSITE" id="PS50110"/>
    </source>
</evidence>
<evidence type="ECO:0000256" key="5">
    <source>
        <dbReference type="ARBA" id="ARBA00023125"/>
    </source>
</evidence>
<dbReference type="PROSITE" id="PS51755">
    <property type="entry name" value="OMPR_PHOB"/>
    <property type="match status" value="1"/>
</dbReference>
<dbReference type="SMART" id="SM00448">
    <property type="entry name" value="REC"/>
    <property type="match status" value="1"/>
</dbReference>
<dbReference type="GO" id="GO:0006355">
    <property type="term" value="P:regulation of DNA-templated transcription"/>
    <property type="evidence" value="ECO:0007669"/>
    <property type="project" value="InterPro"/>
</dbReference>
<accession>A0A0F5I8I6</accession>